<accession>A0ABS4F379</accession>
<protein>
    <submittedName>
        <fullName evidence="1">Uncharacterized protein</fullName>
    </submittedName>
</protein>
<dbReference type="RefSeq" id="WP_209797627.1">
    <property type="nucleotide sequence ID" value="NZ_JAGGJZ010000010.1"/>
</dbReference>
<organism evidence="1 2">
    <name type="scientific">Clostridium moniliforme</name>
    <dbReference type="NCBI Taxonomy" id="39489"/>
    <lineage>
        <taxon>Bacteria</taxon>
        <taxon>Bacillati</taxon>
        <taxon>Bacillota</taxon>
        <taxon>Clostridia</taxon>
        <taxon>Eubacteriales</taxon>
        <taxon>Clostridiaceae</taxon>
        <taxon>Clostridium</taxon>
    </lineage>
</organism>
<comment type="caution">
    <text evidence="1">The sequence shown here is derived from an EMBL/GenBank/DDBJ whole genome shotgun (WGS) entry which is preliminary data.</text>
</comment>
<name>A0ABS4F379_9CLOT</name>
<sequence length="171" mass="20266">MDLQVRISIETAEMFEELKNYYEKTMGISFSKSDVLIQAFSYAINKWNQIDWRFVNEKKINIKNYDISQSSLRPKLQVTFDIQEKLLELKEILPKELKLRSVTLGVCIKHILKFALIDIQQNDREIEISDIIEKVKNKYLTDISSEEIKLIIDKFTKDILVELENYEITIK</sequence>
<keyword evidence="2" id="KW-1185">Reference proteome</keyword>
<reference evidence="1 2" key="1">
    <citation type="submission" date="2021-03" db="EMBL/GenBank/DDBJ databases">
        <title>Genomic Encyclopedia of Type Strains, Phase IV (KMG-IV): sequencing the most valuable type-strain genomes for metagenomic binning, comparative biology and taxonomic classification.</title>
        <authorList>
            <person name="Goeker M."/>
        </authorList>
    </citation>
    <scope>NUCLEOTIDE SEQUENCE [LARGE SCALE GENOMIC DNA]</scope>
    <source>
        <strain evidence="1 2">DSM 3984</strain>
    </source>
</reference>
<evidence type="ECO:0000313" key="2">
    <source>
        <dbReference type="Proteomes" id="UP000783390"/>
    </source>
</evidence>
<proteinExistence type="predicted"/>
<gene>
    <name evidence="1" type="ORF">J2Z53_002319</name>
</gene>
<evidence type="ECO:0000313" key="1">
    <source>
        <dbReference type="EMBL" id="MBP1890707.1"/>
    </source>
</evidence>
<dbReference type="Proteomes" id="UP000783390">
    <property type="component" value="Unassembled WGS sequence"/>
</dbReference>
<dbReference type="EMBL" id="JAGGJZ010000010">
    <property type="protein sequence ID" value="MBP1890707.1"/>
    <property type="molecule type" value="Genomic_DNA"/>
</dbReference>